<protein>
    <submittedName>
        <fullName evidence="1">Uncharacterized protein</fullName>
    </submittedName>
</protein>
<dbReference type="AlphaFoldDB" id="A0ABD3APU9"/>
<reference evidence="1 2" key="1">
    <citation type="submission" date="2024-11" db="EMBL/GenBank/DDBJ databases">
        <title>A near-complete genome assembly of Cinchona calisaya.</title>
        <authorList>
            <person name="Lian D.C."/>
            <person name="Zhao X.W."/>
            <person name="Wei L."/>
        </authorList>
    </citation>
    <scope>NUCLEOTIDE SEQUENCE [LARGE SCALE GENOMIC DNA]</scope>
    <source>
        <tissue evidence="1">Nenye</tissue>
    </source>
</reference>
<dbReference type="EMBL" id="JBJUIK010000003">
    <property type="protein sequence ID" value="KAL3533103.1"/>
    <property type="molecule type" value="Genomic_DNA"/>
</dbReference>
<gene>
    <name evidence="1" type="ORF">ACH5RR_006624</name>
</gene>
<evidence type="ECO:0000313" key="2">
    <source>
        <dbReference type="Proteomes" id="UP001630127"/>
    </source>
</evidence>
<keyword evidence="2" id="KW-1185">Reference proteome</keyword>
<evidence type="ECO:0000313" key="1">
    <source>
        <dbReference type="EMBL" id="KAL3533103.1"/>
    </source>
</evidence>
<accession>A0ABD3APU9</accession>
<organism evidence="1 2">
    <name type="scientific">Cinchona calisaya</name>
    <dbReference type="NCBI Taxonomy" id="153742"/>
    <lineage>
        <taxon>Eukaryota</taxon>
        <taxon>Viridiplantae</taxon>
        <taxon>Streptophyta</taxon>
        <taxon>Embryophyta</taxon>
        <taxon>Tracheophyta</taxon>
        <taxon>Spermatophyta</taxon>
        <taxon>Magnoliopsida</taxon>
        <taxon>eudicotyledons</taxon>
        <taxon>Gunneridae</taxon>
        <taxon>Pentapetalae</taxon>
        <taxon>asterids</taxon>
        <taxon>lamiids</taxon>
        <taxon>Gentianales</taxon>
        <taxon>Rubiaceae</taxon>
        <taxon>Cinchonoideae</taxon>
        <taxon>Cinchoneae</taxon>
        <taxon>Cinchona</taxon>
    </lineage>
</organism>
<comment type="caution">
    <text evidence="1">The sequence shown here is derived from an EMBL/GenBank/DDBJ whole genome shotgun (WGS) entry which is preliminary data.</text>
</comment>
<dbReference type="Proteomes" id="UP001630127">
    <property type="component" value="Unassembled WGS sequence"/>
</dbReference>
<sequence>MSDNEAISVGTTASSRIYCSNSRHHYLSIPNLNSVFMEVKTAASCEIGIVVEKENVPDLTMSTTIKKDTSAVGPQPVQIAILVVTSQDATRIALPQVEEQSQDWNPTIEENIQEPNEAPICEITNTMLEQLELALPYNNRLSTNIIDDHVEAIVEQDDFGTLSANDTLYNYSEGRPSELEALQHFSSILAKKKINVERFEFEPSLGWSSMELEYYLKMLPHCEFALV</sequence>
<proteinExistence type="predicted"/>
<name>A0ABD3APU9_9GENT</name>